<dbReference type="InterPro" id="IPR017900">
    <property type="entry name" value="4Fe4S_Fe_S_CS"/>
</dbReference>
<dbReference type="AlphaFoldDB" id="A0A7W3U2Q1"/>
<keyword evidence="7" id="KW-1133">Transmembrane helix</keyword>
<accession>A0A7W3U2Q1</accession>
<sequence length="511" mass="57563">MSEKIPIDLLDDGSALYVSERKIYPRDVEGRYQTLRKIAVWVLLGMFYVFPWLTWDGRQAVLFDLPARKFYVFGLNFWPQDFIFLALLLIIAGLALFFFTALAGRLWCGYACPQTVWTEVFLWMERWTEGDRMKRMKLDAAPWSREKLLRKGGKHLLWLVFALWTGFTFTGFFTPIKDLAARAPFGWGAWETFWVLFYALATWGNAGFLREQVCKYMCPYARFQSAMFDRNTLLIAYDPMRGEPRGPRKRGLASVLERARGLIGLDIANDYVFRAAHAQQKVQAAGTTSIMDEGLVAEPLPKFAPEELGDCIDCTLCVQVCPTGIDIRNGLQYECIACGACIDACDQVMDKMGYPPGLIRYATQNAIDGKPTRVLRPRILVYGVLLGGLFLAWAWGVTHRSPLIAEVLRDRNALYREADGGRIENGYQLKLVNKTVEPQSYTLRVQAPAGVALVDGDTRIEAGAEQVLTLPLTLAADRDTVQGRQPVVFTIESSDGSAREDVESSFFGPVE</sequence>
<keyword evidence="3" id="KW-0479">Metal-binding</keyword>
<evidence type="ECO:0000256" key="3">
    <source>
        <dbReference type="ARBA" id="ARBA00022723"/>
    </source>
</evidence>
<dbReference type="InterPro" id="IPR032879">
    <property type="entry name" value="FixG_C"/>
</dbReference>
<keyword evidence="7" id="KW-0472">Membrane</keyword>
<evidence type="ECO:0000256" key="2">
    <source>
        <dbReference type="ARBA" id="ARBA00022485"/>
    </source>
</evidence>
<evidence type="ECO:0000256" key="6">
    <source>
        <dbReference type="ARBA" id="ARBA00023014"/>
    </source>
</evidence>
<keyword evidence="4" id="KW-0249">Electron transport</keyword>
<dbReference type="SUPFAM" id="SSF54862">
    <property type="entry name" value="4Fe-4S ferredoxins"/>
    <property type="match status" value="1"/>
</dbReference>
<dbReference type="Gene3D" id="2.60.40.10">
    <property type="entry name" value="Immunoglobulins"/>
    <property type="match status" value="1"/>
</dbReference>
<keyword evidence="10" id="KW-1185">Reference proteome</keyword>
<keyword evidence="2" id="KW-0004">4Fe-4S</keyword>
<feature type="transmembrane region" description="Helical" evidence="7">
    <location>
        <begin position="188"/>
        <end position="209"/>
    </location>
</feature>
<evidence type="ECO:0000256" key="7">
    <source>
        <dbReference type="SAM" id="Phobius"/>
    </source>
</evidence>
<feature type="transmembrane region" description="Helical" evidence="7">
    <location>
        <begin position="82"/>
        <end position="103"/>
    </location>
</feature>
<dbReference type="PANTHER" id="PTHR30176:SF3">
    <property type="entry name" value="FERREDOXIN-TYPE PROTEIN NAPH"/>
    <property type="match status" value="1"/>
</dbReference>
<keyword evidence="6" id="KW-0411">Iron-sulfur</keyword>
<dbReference type="Pfam" id="PF13746">
    <property type="entry name" value="Fer4_18"/>
    <property type="match status" value="2"/>
</dbReference>
<feature type="transmembrane region" description="Helical" evidence="7">
    <location>
        <begin position="156"/>
        <end position="176"/>
    </location>
</feature>
<dbReference type="GO" id="GO:0046872">
    <property type="term" value="F:metal ion binding"/>
    <property type="evidence" value="ECO:0007669"/>
    <property type="project" value="UniProtKB-KW"/>
</dbReference>
<dbReference type="InterPro" id="IPR017896">
    <property type="entry name" value="4Fe4S_Fe-S-bd"/>
</dbReference>
<dbReference type="RefSeq" id="WP_182668639.1">
    <property type="nucleotide sequence ID" value="NZ_JACHTE010000003.1"/>
</dbReference>
<keyword evidence="5" id="KW-0408">Iron</keyword>
<organism evidence="9 10">
    <name type="scientific">Marilutibacter penaei</name>
    <dbReference type="NCBI Taxonomy" id="2759900"/>
    <lineage>
        <taxon>Bacteria</taxon>
        <taxon>Pseudomonadati</taxon>
        <taxon>Pseudomonadota</taxon>
        <taxon>Gammaproteobacteria</taxon>
        <taxon>Lysobacterales</taxon>
        <taxon>Lysobacteraceae</taxon>
        <taxon>Marilutibacter</taxon>
    </lineage>
</organism>
<dbReference type="GO" id="GO:0005886">
    <property type="term" value="C:plasma membrane"/>
    <property type="evidence" value="ECO:0007669"/>
    <property type="project" value="TreeGrafter"/>
</dbReference>
<evidence type="ECO:0000313" key="10">
    <source>
        <dbReference type="Proteomes" id="UP000552587"/>
    </source>
</evidence>
<dbReference type="GO" id="GO:0051539">
    <property type="term" value="F:4 iron, 4 sulfur cluster binding"/>
    <property type="evidence" value="ECO:0007669"/>
    <property type="project" value="UniProtKB-KW"/>
</dbReference>
<keyword evidence="1" id="KW-0813">Transport</keyword>
<dbReference type="InterPro" id="IPR013783">
    <property type="entry name" value="Ig-like_fold"/>
</dbReference>
<keyword evidence="7" id="KW-0812">Transmembrane</keyword>
<dbReference type="PROSITE" id="PS51379">
    <property type="entry name" value="4FE4S_FER_2"/>
    <property type="match status" value="1"/>
</dbReference>
<evidence type="ECO:0000256" key="1">
    <source>
        <dbReference type="ARBA" id="ARBA00022448"/>
    </source>
</evidence>
<dbReference type="InterPro" id="IPR051684">
    <property type="entry name" value="Electron_Trans/Redox"/>
</dbReference>
<proteinExistence type="predicted"/>
<dbReference type="EMBL" id="JACHTE010000003">
    <property type="protein sequence ID" value="MBB1087852.1"/>
    <property type="molecule type" value="Genomic_DNA"/>
</dbReference>
<evidence type="ECO:0000259" key="8">
    <source>
        <dbReference type="PROSITE" id="PS51379"/>
    </source>
</evidence>
<evidence type="ECO:0000256" key="4">
    <source>
        <dbReference type="ARBA" id="ARBA00022982"/>
    </source>
</evidence>
<dbReference type="Pfam" id="PF12801">
    <property type="entry name" value="Fer4_5"/>
    <property type="match status" value="1"/>
</dbReference>
<dbReference type="Proteomes" id="UP000552587">
    <property type="component" value="Unassembled WGS sequence"/>
</dbReference>
<reference evidence="9 10" key="1">
    <citation type="submission" date="2020-07" db="EMBL/GenBank/DDBJ databases">
        <authorList>
            <person name="Xu S."/>
            <person name="Li A."/>
        </authorList>
    </citation>
    <scope>NUCLEOTIDE SEQUENCE [LARGE SCALE GENOMIC DNA]</scope>
    <source>
        <strain evidence="9 10">SG-8</strain>
    </source>
</reference>
<gene>
    <name evidence="9" type="ORF">H4F99_05035</name>
</gene>
<dbReference type="Pfam" id="PF11614">
    <property type="entry name" value="FixG_C"/>
    <property type="match status" value="1"/>
</dbReference>
<protein>
    <submittedName>
        <fullName evidence="9">4Fe-4S binding protein</fullName>
    </submittedName>
</protein>
<dbReference type="PANTHER" id="PTHR30176">
    <property type="entry name" value="FERREDOXIN-TYPE PROTEIN NAPH"/>
    <property type="match status" value="1"/>
</dbReference>
<feature type="transmembrane region" description="Helical" evidence="7">
    <location>
        <begin position="38"/>
        <end position="55"/>
    </location>
</feature>
<name>A0A7W3U2Q1_9GAMM</name>
<evidence type="ECO:0000313" key="9">
    <source>
        <dbReference type="EMBL" id="MBB1087852.1"/>
    </source>
</evidence>
<feature type="transmembrane region" description="Helical" evidence="7">
    <location>
        <begin position="379"/>
        <end position="396"/>
    </location>
</feature>
<evidence type="ECO:0000256" key="5">
    <source>
        <dbReference type="ARBA" id="ARBA00023004"/>
    </source>
</evidence>
<dbReference type="PROSITE" id="PS00198">
    <property type="entry name" value="4FE4S_FER_1"/>
    <property type="match status" value="1"/>
</dbReference>
<feature type="domain" description="4Fe-4S ferredoxin-type" evidence="8">
    <location>
        <begin position="301"/>
        <end position="330"/>
    </location>
</feature>
<comment type="caution">
    <text evidence="9">The sequence shown here is derived from an EMBL/GenBank/DDBJ whole genome shotgun (WGS) entry which is preliminary data.</text>
</comment>